<gene>
    <name evidence="1" type="ORF">F383_33068</name>
</gene>
<evidence type="ECO:0000313" key="1">
    <source>
        <dbReference type="EMBL" id="KHG06884.1"/>
    </source>
</evidence>
<keyword evidence="2" id="KW-1185">Reference proteome</keyword>
<dbReference type="AlphaFoldDB" id="A0A0B0N4W0"/>
<evidence type="ECO:0000313" key="2">
    <source>
        <dbReference type="Proteomes" id="UP000032142"/>
    </source>
</evidence>
<sequence length="17" mass="2191">MKWYLIMFETSIRFVLI</sequence>
<protein>
    <submittedName>
        <fullName evidence="1">Uncharacterized protein</fullName>
    </submittedName>
</protein>
<proteinExistence type="predicted"/>
<name>A0A0B0N4W0_GOSAR</name>
<dbReference type="EMBL" id="JRRC01462202">
    <property type="protein sequence ID" value="KHG06884.1"/>
    <property type="molecule type" value="Genomic_DNA"/>
</dbReference>
<accession>A0A0B0N4W0</accession>
<reference evidence="2" key="1">
    <citation type="submission" date="2014-09" db="EMBL/GenBank/DDBJ databases">
        <authorList>
            <person name="Mudge J."/>
            <person name="Ramaraj T."/>
            <person name="Lindquist I.E."/>
            <person name="Bharti A.K."/>
            <person name="Sundararajan A."/>
            <person name="Cameron C.T."/>
            <person name="Woodward J.E."/>
            <person name="May G.D."/>
            <person name="Brubaker C."/>
            <person name="Broadhvest J."/>
            <person name="Wilkins T.A."/>
        </authorList>
    </citation>
    <scope>NUCLEOTIDE SEQUENCE</scope>
    <source>
        <strain evidence="2">cv. AKA8401</strain>
    </source>
</reference>
<comment type="caution">
    <text evidence="1">The sequence shown here is derived from an EMBL/GenBank/DDBJ whole genome shotgun (WGS) entry which is preliminary data.</text>
</comment>
<organism evidence="1 2">
    <name type="scientific">Gossypium arboreum</name>
    <name type="common">Tree cotton</name>
    <name type="synonym">Gossypium nanking</name>
    <dbReference type="NCBI Taxonomy" id="29729"/>
    <lineage>
        <taxon>Eukaryota</taxon>
        <taxon>Viridiplantae</taxon>
        <taxon>Streptophyta</taxon>
        <taxon>Embryophyta</taxon>
        <taxon>Tracheophyta</taxon>
        <taxon>Spermatophyta</taxon>
        <taxon>Magnoliopsida</taxon>
        <taxon>eudicotyledons</taxon>
        <taxon>Gunneridae</taxon>
        <taxon>Pentapetalae</taxon>
        <taxon>rosids</taxon>
        <taxon>malvids</taxon>
        <taxon>Malvales</taxon>
        <taxon>Malvaceae</taxon>
        <taxon>Malvoideae</taxon>
        <taxon>Gossypium</taxon>
    </lineage>
</organism>
<dbReference type="Proteomes" id="UP000032142">
    <property type="component" value="Unassembled WGS sequence"/>
</dbReference>